<dbReference type="SUPFAM" id="SSF100950">
    <property type="entry name" value="NagB/RpiA/CoA transferase-like"/>
    <property type="match status" value="2"/>
</dbReference>
<dbReference type="InterPro" id="IPR037171">
    <property type="entry name" value="NagB/RpiA_transferase-like"/>
</dbReference>
<dbReference type="InterPro" id="IPR004165">
    <property type="entry name" value="CoA_trans_fam_I"/>
</dbReference>
<dbReference type="PATRIC" id="fig|758793.3.peg.4745"/>
<evidence type="ECO:0000313" key="2">
    <source>
        <dbReference type="Proteomes" id="UP000013966"/>
    </source>
</evidence>
<dbReference type="PANTHER" id="PTHR43293">
    <property type="entry name" value="ACETATE COA-TRANSFERASE YDIF"/>
    <property type="match status" value="1"/>
</dbReference>
<evidence type="ECO:0000313" key="1">
    <source>
        <dbReference type="EMBL" id="BAN26513.1"/>
    </source>
</evidence>
<dbReference type="STRING" id="758793.BRPE64_CCDS04300"/>
<organism evidence="1 2">
    <name type="scientific">Caballeronia insecticola</name>
    <dbReference type="NCBI Taxonomy" id="758793"/>
    <lineage>
        <taxon>Bacteria</taxon>
        <taxon>Pseudomonadati</taxon>
        <taxon>Pseudomonadota</taxon>
        <taxon>Betaproteobacteria</taxon>
        <taxon>Burkholderiales</taxon>
        <taxon>Burkholderiaceae</taxon>
        <taxon>Caballeronia</taxon>
    </lineage>
</organism>
<dbReference type="Gene3D" id="3.40.1080.10">
    <property type="entry name" value="Glutaconate Coenzyme A-transferase"/>
    <property type="match status" value="2"/>
</dbReference>
<dbReference type="AlphaFoldDB" id="R4WPB8"/>
<keyword evidence="2" id="KW-1185">Reference proteome</keyword>
<sequence>MHGQLLEILAMKDKIVTADEAIGLIRDGDAVCCSGFVGIGTPDELIIALQRRFESTGAPRDLTLVFAAAPGDGKDQGINRIALPGLIKRAIGGHWSLVPKLARMATDDLIEAYNLPLGVMSHLYRDIAAHRAGTLTQVGLGTFVDPRHGGGKINASTTEELVSTIEIDGKTWLLYKVFPLKVALIRGTTADPEGNITMEREALVLDAQAAAMAAHNSNGLVIAQVETIVASGTLDPRAVVVPGILVDRVVLARSGAQPQTYGTAYNPAFSAQTKVAVGTMGSPVLDERKVIARRCAFELPMGGVINLGIGVPEVVAAVAAEERLLSHLTLTAEPGVIGGVPQGGLDFGAAINVDALLHQNQQFDFYDGGGLDLACLGMAEVDRRGNVNVSRFGPRLAGAGGFINISQNARCVIFAGTFTAGGLEVRVEDGRLAIVREGTKKKFVDSVEQITFNGSLAAERGQPVLYVTERCVFRRVPEGLELTEIAPGIDLERDVLAHMDFTPIMRHVRLMDPGIFLPQLLELSSILFERQVRNRLSYDTERNTLFANFEGIGIRSTEDIESVRRVMQALCEGIGHKVSLIVNYDGCRLDEPIAEAYFAMARQLQSRYYCSATRFTSNAFMRMKLGAAFSERGDASRIVGSRTEASAFVVGRSENATREPIADAARYIHD</sequence>
<dbReference type="HOGENOM" id="CLU_026774_4_0_4"/>
<reference evidence="1 2" key="1">
    <citation type="journal article" date="2013" name="Genome Announc.">
        <title>Complete Genome Sequence of Burkholderia sp. Strain RPE64, Bacterial Symbiont of the Bean Bug Riptortus pedestris.</title>
        <authorList>
            <person name="Shibata T.F."/>
            <person name="Maeda T."/>
            <person name="Nikoh N."/>
            <person name="Yamaguchi K."/>
            <person name="Oshima K."/>
            <person name="Hattori M."/>
            <person name="Nishiyama T."/>
            <person name="Hasebe M."/>
            <person name="Fukatsu T."/>
            <person name="Kikuchi Y."/>
            <person name="Shigenobu S."/>
        </authorList>
    </citation>
    <scope>NUCLEOTIDE SEQUENCE [LARGE SCALE GENOMIC DNA]</scope>
</reference>
<accession>R4WPB8</accession>
<name>R4WPB8_9BURK</name>
<protein>
    <submittedName>
        <fullName evidence="1">Coenzyme A transferase</fullName>
    </submittedName>
</protein>
<reference evidence="1 2" key="2">
    <citation type="journal article" date="2018" name="Int. J. Syst. Evol. Microbiol.">
        <title>Burkholderia insecticola sp. nov., a gut symbiotic bacterium of the bean bug Riptortus pedestris.</title>
        <authorList>
            <person name="Takeshita K."/>
            <person name="Tamaki H."/>
            <person name="Ohbayashi T."/>
            <person name="Meng X.-Y."/>
            <person name="Sone T."/>
            <person name="Mitani Y."/>
            <person name="Peeters C."/>
            <person name="Kikuchi Y."/>
            <person name="Vandamme P."/>
        </authorList>
    </citation>
    <scope>NUCLEOTIDE SEQUENCE [LARGE SCALE GENOMIC DNA]</scope>
    <source>
        <strain evidence="1">RPE64</strain>
    </source>
</reference>
<dbReference type="GO" id="GO:0008410">
    <property type="term" value="F:CoA-transferase activity"/>
    <property type="evidence" value="ECO:0007669"/>
    <property type="project" value="InterPro"/>
</dbReference>
<gene>
    <name evidence="1" type="ORF">BRPE64_CCDS04300</name>
</gene>
<dbReference type="Proteomes" id="UP000013966">
    <property type="component" value="Chromosome 3"/>
</dbReference>
<dbReference type="EMBL" id="AP013060">
    <property type="protein sequence ID" value="BAN26513.1"/>
    <property type="molecule type" value="Genomic_DNA"/>
</dbReference>
<dbReference type="PANTHER" id="PTHR43293:SF1">
    <property type="entry name" value="ACETATE COA-TRANSFERASE YDIF"/>
    <property type="match status" value="1"/>
</dbReference>
<keyword evidence="1" id="KW-0808">Transferase</keyword>
<dbReference type="KEGG" id="buo:BRPE64_CCDS04300"/>
<dbReference type="SMART" id="SM00882">
    <property type="entry name" value="CoA_trans"/>
    <property type="match status" value="2"/>
</dbReference>
<dbReference type="Pfam" id="PF01144">
    <property type="entry name" value="CoA_trans"/>
    <property type="match status" value="1"/>
</dbReference>
<proteinExistence type="predicted"/>